<dbReference type="Gramene" id="EFJ34043">
    <property type="protein sequence ID" value="EFJ34043"/>
    <property type="gene ID" value="SELMODRAFT_406425"/>
</dbReference>
<name>D8R2B8_SELML</name>
<keyword evidence="2" id="KW-1185">Reference proteome</keyword>
<sequence>MNYGCVAVEPVLSIAEQPSCQDSGNKECLRAHTMFNESSSPTATVNKFRTSTWESTVRKDSKDSKTILKQEFAIGGPANFTGSTKILEQTLGREIATFFMPYFLNVLNLFSVDEVDGDGCVCLLTNVKDDALCDTS</sequence>
<dbReference type="InParanoid" id="D8R2B8"/>
<dbReference type="EMBL" id="GL377570">
    <property type="protein sequence ID" value="EFJ34043.1"/>
    <property type="molecule type" value="Genomic_DNA"/>
</dbReference>
<organism evidence="2">
    <name type="scientific">Selaginella moellendorffii</name>
    <name type="common">Spikemoss</name>
    <dbReference type="NCBI Taxonomy" id="88036"/>
    <lineage>
        <taxon>Eukaryota</taxon>
        <taxon>Viridiplantae</taxon>
        <taxon>Streptophyta</taxon>
        <taxon>Embryophyta</taxon>
        <taxon>Tracheophyta</taxon>
        <taxon>Lycopodiopsida</taxon>
        <taxon>Selaginellales</taxon>
        <taxon>Selaginellaceae</taxon>
        <taxon>Selaginella</taxon>
    </lineage>
</organism>
<dbReference type="HOGENOM" id="CLU_1878992_0_0_1"/>
<reference evidence="1 2" key="1">
    <citation type="journal article" date="2011" name="Science">
        <title>The Selaginella genome identifies genetic changes associated with the evolution of vascular plants.</title>
        <authorList>
            <person name="Banks J.A."/>
            <person name="Nishiyama T."/>
            <person name="Hasebe M."/>
            <person name="Bowman J.L."/>
            <person name="Gribskov M."/>
            <person name="dePamphilis C."/>
            <person name="Albert V.A."/>
            <person name="Aono N."/>
            <person name="Aoyama T."/>
            <person name="Ambrose B.A."/>
            <person name="Ashton N.W."/>
            <person name="Axtell M.J."/>
            <person name="Barker E."/>
            <person name="Barker M.S."/>
            <person name="Bennetzen J.L."/>
            <person name="Bonawitz N.D."/>
            <person name="Chapple C."/>
            <person name="Cheng C."/>
            <person name="Correa L.G."/>
            <person name="Dacre M."/>
            <person name="DeBarry J."/>
            <person name="Dreyer I."/>
            <person name="Elias M."/>
            <person name="Engstrom E.M."/>
            <person name="Estelle M."/>
            <person name="Feng L."/>
            <person name="Finet C."/>
            <person name="Floyd S.K."/>
            <person name="Frommer W.B."/>
            <person name="Fujita T."/>
            <person name="Gramzow L."/>
            <person name="Gutensohn M."/>
            <person name="Harholt J."/>
            <person name="Hattori M."/>
            <person name="Heyl A."/>
            <person name="Hirai T."/>
            <person name="Hiwatashi Y."/>
            <person name="Ishikawa M."/>
            <person name="Iwata M."/>
            <person name="Karol K.G."/>
            <person name="Koehler B."/>
            <person name="Kolukisaoglu U."/>
            <person name="Kubo M."/>
            <person name="Kurata T."/>
            <person name="Lalonde S."/>
            <person name="Li K."/>
            <person name="Li Y."/>
            <person name="Litt A."/>
            <person name="Lyons E."/>
            <person name="Manning G."/>
            <person name="Maruyama T."/>
            <person name="Michael T.P."/>
            <person name="Mikami K."/>
            <person name="Miyazaki S."/>
            <person name="Morinaga S."/>
            <person name="Murata T."/>
            <person name="Mueller-Roeber B."/>
            <person name="Nelson D.R."/>
            <person name="Obara M."/>
            <person name="Oguri Y."/>
            <person name="Olmstead R.G."/>
            <person name="Onodera N."/>
            <person name="Petersen B.L."/>
            <person name="Pils B."/>
            <person name="Prigge M."/>
            <person name="Rensing S.A."/>
            <person name="Riano-Pachon D.M."/>
            <person name="Roberts A.W."/>
            <person name="Sato Y."/>
            <person name="Scheller H.V."/>
            <person name="Schulz B."/>
            <person name="Schulz C."/>
            <person name="Shakirov E.V."/>
            <person name="Shibagaki N."/>
            <person name="Shinohara N."/>
            <person name="Shippen D.E."/>
            <person name="Soerensen I."/>
            <person name="Sotooka R."/>
            <person name="Sugimoto N."/>
            <person name="Sugita M."/>
            <person name="Sumikawa N."/>
            <person name="Tanurdzic M."/>
            <person name="Theissen G."/>
            <person name="Ulvskov P."/>
            <person name="Wakazuki S."/>
            <person name="Weng J.K."/>
            <person name="Willats W.W."/>
            <person name="Wipf D."/>
            <person name="Wolf P.G."/>
            <person name="Yang L."/>
            <person name="Zimmer A.D."/>
            <person name="Zhu Q."/>
            <person name="Mitros T."/>
            <person name="Hellsten U."/>
            <person name="Loque D."/>
            <person name="Otillar R."/>
            <person name="Salamov A."/>
            <person name="Schmutz J."/>
            <person name="Shapiro H."/>
            <person name="Lindquist E."/>
            <person name="Lucas S."/>
            <person name="Rokhsar D."/>
            <person name="Grigoriev I.V."/>
        </authorList>
    </citation>
    <scope>NUCLEOTIDE SEQUENCE [LARGE SCALE GENOMIC DNA]</scope>
</reference>
<dbReference type="AlphaFoldDB" id="D8R2B8"/>
<gene>
    <name evidence="1" type="ORF">SELMODRAFT_406425</name>
</gene>
<evidence type="ECO:0000313" key="1">
    <source>
        <dbReference type="EMBL" id="EFJ34043.1"/>
    </source>
</evidence>
<accession>D8R2B8</accession>
<dbReference type="KEGG" id="smo:SELMODRAFT_406425"/>
<dbReference type="Proteomes" id="UP000001514">
    <property type="component" value="Unassembled WGS sequence"/>
</dbReference>
<protein>
    <submittedName>
        <fullName evidence="1">Uncharacterized protein</fullName>
    </submittedName>
</protein>
<evidence type="ECO:0000313" key="2">
    <source>
        <dbReference type="Proteomes" id="UP000001514"/>
    </source>
</evidence>
<proteinExistence type="predicted"/>